<reference evidence="5" key="1">
    <citation type="journal article" date="2020" name="mSystems">
        <title>Genome- and Community-Level Interaction Insights into Carbon Utilization and Element Cycling Functions of Hydrothermarchaeota in Hydrothermal Sediment.</title>
        <authorList>
            <person name="Zhou Z."/>
            <person name="Liu Y."/>
            <person name="Xu W."/>
            <person name="Pan J."/>
            <person name="Luo Z.H."/>
            <person name="Li M."/>
        </authorList>
    </citation>
    <scope>NUCLEOTIDE SEQUENCE [LARGE SCALE GENOMIC DNA]</scope>
    <source>
        <strain evidence="5">HyVt-233</strain>
    </source>
</reference>
<accession>A0A7C0Y4F4</accession>
<dbReference type="Pfam" id="PF00535">
    <property type="entry name" value="Glycos_transf_2"/>
    <property type="match status" value="1"/>
</dbReference>
<dbReference type="InterPro" id="IPR001173">
    <property type="entry name" value="Glyco_trans_2-like"/>
</dbReference>
<gene>
    <name evidence="5" type="ORF">ENG63_04485</name>
</gene>
<dbReference type="AlphaFoldDB" id="A0A7C0Y4F4"/>
<organism evidence="5">
    <name type="scientific">Desulfofervidus auxilii</name>
    <dbReference type="NCBI Taxonomy" id="1621989"/>
    <lineage>
        <taxon>Bacteria</taxon>
        <taxon>Pseudomonadati</taxon>
        <taxon>Thermodesulfobacteriota</taxon>
        <taxon>Candidatus Desulfofervidia</taxon>
        <taxon>Candidatus Desulfofervidales</taxon>
        <taxon>Candidatus Desulfofervidaceae</taxon>
        <taxon>Candidatus Desulfofervidus</taxon>
    </lineage>
</organism>
<name>A0A7C0Y4F4_DESA2</name>
<dbReference type="Gene3D" id="3.90.550.10">
    <property type="entry name" value="Spore Coat Polysaccharide Biosynthesis Protein SpsA, Chain A"/>
    <property type="match status" value="1"/>
</dbReference>
<evidence type="ECO:0000256" key="2">
    <source>
        <dbReference type="ARBA" id="ARBA00022676"/>
    </source>
</evidence>
<protein>
    <submittedName>
        <fullName evidence="5">Glycosyltransferase</fullName>
    </submittedName>
</protein>
<dbReference type="PANTHER" id="PTHR43179:SF12">
    <property type="entry name" value="GALACTOFURANOSYLTRANSFERASE GLFT2"/>
    <property type="match status" value="1"/>
</dbReference>
<proteinExistence type="inferred from homology"/>
<dbReference type="GO" id="GO:0016757">
    <property type="term" value="F:glycosyltransferase activity"/>
    <property type="evidence" value="ECO:0007669"/>
    <property type="project" value="UniProtKB-KW"/>
</dbReference>
<dbReference type="SUPFAM" id="SSF53448">
    <property type="entry name" value="Nucleotide-diphospho-sugar transferases"/>
    <property type="match status" value="1"/>
</dbReference>
<evidence type="ECO:0000256" key="1">
    <source>
        <dbReference type="ARBA" id="ARBA00006739"/>
    </source>
</evidence>
<dbReference type="CDD" id="cd04185">
    <property type="entry name" value="GT_2_like_b"/>
    <property type="match status" value="1"/>
</dbReference>
<keyword evidence="3" id="KW-0808">Transferase</keyword>
<sequence length="302" mass="35378">MENKKEKIAAVVVTYNRKELLKECLEALLSQTYPLDSIILIDNASTDGTPEFLKENGYLDNPKIDYVRLLENIGGAGGFYEGVKRGYEKGYDWLWLMDDDAIVQKNTLEELIKAYLTLKKNNEKIGMIGSVAIANNNNLSWVLYCNEKRRVYRNLQDFEEETVEVDFLPFLSVLIERDVIKKIGYPDKKFFIWGDDLEYCYRIIKNQMKIFVTKKGIVRHPLAIGIEISFLKKKVFVKSSSQPPWKDYYDARNYIFIIKKHKLGIGKYFRFGGLIILSLFKRDQKFKRARYYLKGIIDGFFK</sequence>
<feature type="domain" description="Glycosyltransferase 2-like" evidence="4">
    <location>
        <begin position="11"/>
        <end position="163"/>
    </location>
</feature>
<evidence type="ECO:0000259" key="4">
    <source>
        <dbReference type="Pfam" id="PF00535"/>
    </source>
</evidence>
<keyword evidence="2" id="KW-0328">Glycosyltransferase</keyword>
<dbReference type="Proteomes" id="UP000886289">
    <property type="component" value="Unassembled WGS sequence"/>
</dbReference>
<comment type="caution">
    <text evidence="5">The sequence shown here is derived from an EMBL/GenBank/DDBJ whole genome shotgun (WGS) entry which is preliminary data.</text>
</comment>
<dbReference type="EMBL" id="DRBS01000174">
    <property type="protein sequence ID" value="HDD44101.1"/>
    <property type="molecule type" value="Genomic_DNA"/>
</dbReference>
<evidence type="ECO:0000313" key="5">
    <source>
        <dbReference type="EMBL" id="HDD44101.1"/>
    </source>
</evidence>
<dbReference type="PANTHER" id="PTHR43179">
    <property type="entry name" value="RHAMNOSYLTRANSFERASE WBBL"/>
    <property type="match status" value="1"/>
</dbReference>
<dbReference type="InterPro" id="IPR029044">
    <property type="entry name" value="Nucleotide-diphossugar_trans"/>
</dbReference>
<evidence type="ECO:0000256" key="3">
    <source>
        <dbReference type="ARBA" id="ARBA00022679"/>
    </source>
</evidence>
<comment type="similarity">
    <text evidence="1">Belongs to the glycosyltransferase 2 family.</text>
</comment>